<dbReference type="GO" id="GO:0030527">
    <property type="term" value="F:structural constituent of chromatin"/>
    <property type="evidence" value="ECO:0007669"/>
    <property type="project" value="InterPro"/>
</dbReference>
<dbReference type="Proteomes" id="UP000324897">
    <property type="component" value="Chromosome 7"/>
</dbReference>
<dbReference type="InterPro" id="IPR002119">
    <property type="entry name" value="Histone_H2A"/>
</dbReference>
<feature type="non-terminal residue" evidence="4">
    <location>
        <position position="1"/>
    </location>
</feature>
<dbReference type="InterPro" id="IPR009072">
    <property type="entry name" value="Histone-fold"/>
</dbReference>
<keyword evidence="1" id="KW-0158">Chromosome</keyword>
<dbReference type="OrthoDB" id="9421954at2759"/>
<keyword evidence="3" id="KW-0472">Membrane</keyword>
<comment type="subunit">
    <text evidence="1">The nucleosome is a histone octamer containing two molecules each of H2A, H2B, H3 and H4 assembled in one H3-H4 heterotetramer and two H2A-H2B heterodimers. The octamer wraps approximately 147 bp of DNA.</text>
</comment>
<dbReference type="Gramene" id="TVU18166">
    <property type="protein sequence ID" value="TVU18166"/>
    <property type="gene ID" value="EJB05_34244"/>
</dbReference>
<keyword evidence="1" id="KW-0539">Nucleus</keyword>
<keyword evidence="1" id="KW-0238">DNA-binding</keyword>
<keyword evidence="1" id="KW-0544">Nucleosome core</keyword>
<protein>
    <recommendedName>
        <fullName evidence="1">Histone H2A</fullName>
    </recommendedName>
</protein>
<evidence type="ECO:0000313" key="5">
    <source>
        <dbReference type="Proteomes" id="UP000324897"/>
    </source>
</evidence>
<dbReference type="EMBL" id="RWGY01000029">
    <property type="protein sequence ID" value="TVU18166.1"/>
    <property type="molecule type" value="Genomic_DNA"/>
</dbReference>
<accession>A0A5J9U3H1</accession>
<evidence type="ECO:0000256" key="3">
    <source>
        <dbReference type="SAM" id="Phobius"/>
    </source>
</evidence>
<dbReference type="GO" id="GO:0000786">
    <property type="term" value="C:nucleosome"/>
    <property type="evidence" value="ECO:0007669"/>
    <property type="project" value="UniProtKB-KW"/>
</dbReference>
<comment type="subcellular location">
    <subcellularLocation>
        <location evidence="1">Nucleus</location>
    </subcellularLocation>
</comment>
<organism evidence="4 5">
    <name type="scientific">Eragrostis curvula</name>
    <name type="common">weeping love grass</name>
    <dbReference type="NCBI Taxonomy" id="38414"/>
    <lineage>
        <taxon>Eukaryota</taxon>
        <taxon>Viridiplantae</taxon>
        <taxon>Streptophyta</taxon>
        <taxon>Embryophyta</taxon>
        <taxon>Tracheophyta</taxon>
        <taxon>Spermatophyta</taxon>
        <taxon>Magnoliopsida</taxon>
        <taxon>Liliopsida</taxon>
        <taxon>Poales</taxon>
        <taxon>Poaceae</taxon>
        <taxon>PACMAD clade</taxon>
        <taxon>Chloridoideae</taxon>
        <taxon>Eragrostideae</taxon>
        <taxon>Eragrostidinae</taxon>
        <taxon>Eragrostis</taxon>
    </lineage>
</organism>
<dbReference type="GO" id="GO:0003677">
    <property type="term" value="F:DNA binding"/>
    <property type="evidence" value="ECO:0007669"/>
    <property type="project" value="UniProtKB-KW"/>
</dbReference>
<evidence type="ECO:0000313" key="4">
    <source>
        <dbReference type="EMBL" id="TVU18166.1"/>
    </source>
</evidence>
<dbReference type="SMART" id="SM00414">
    <property type="entry name" value="H2A"/>
    <property type="match status" value="1"/>
</dbReference>
<dbReference type="AlphaFoldDB" id="A0A5J9U3H1"/>
<comment type="caution">
    <text evidence="4">The sequence shown here is derived from an EMBL/GenBank/DDBJ whole genome shotgun (WGS) entry which is preliminary data.</text>
</comment>
<feature type="region of interest" description="Disordered" evidence="2">
    <location>
        <begin position="41"/>
        <end position="69"/>
    </location>
</feature>
<sequence>MDLAVMNRRQVEEELNPVADPPVWRAVALAIPGRCVVAFHTPPPTTKKRPWPELSASQRSGGPRKKAVSRSVKTGLDFLVGRIDRYLKRGRYALRISAAAPIYLAAVQEYLAAAVLIHPKSP</sequence>
<proteinExistence type="inferred from homology"/>
<comment type="similarity">
    <text evidence="1">Belongs to the histone H2A family.</text>
</comment>
<evidence type="ECO:0000256" key="1">
    <source>
        <dbReference type="RuleBase" id="RU003767"/>
    </source>
</evidence>
<keyword evidence="3" id="KW-1133">Transmembrane helix</keyword>
<dbReference type="GO" id="GO:0046982">
    <property type="term" value="F:protein heterodimerization activity"/>
    <property type="evidence" value="ECO:0007669"/>
    <property type="project" value="InterPro"/>
</dbReference>
<dbReference type="PRINTS" id="PR00620">
    <property type="entry name" value="HISTONEH2A"/>
</dbReference>
<dbReference type="Gene3D" id="1.10.20.10">
    <property type="entry name" value="Histone, subunit A"/>
    <property type="match status" value="1"/>
</dbReference>
<keyword evidence="3" id="KW-0812">Transmembrane</keyword>
<reference evidence="4 5" key="1">
    <citation type="journal article" date="2019" name="Sci. Rep.">
        <title>A high-quality genome of Eragrostis curvula grass provides insights into Poaceae evolution and supports new strategies to enhance forage quality.</title>
        <authorList>
            <person name="Carballo J."/>
            <person name="Santos B.A.C.M."/>
            <person name="Zappacosta D."/>
            <person name="Garbus I."/>
            <person name="Selva J.P."/>
            <person name="Gallo C.A."/>
            <person name="Diaz A."/>
            <person name="Albertini E."/>
            <person name="Caccamo M."/>
            <person name="Echenique V."/>
        </authorList>
    </citation>
    <scope>NUCLEOTIDE SEQUENCE [LARGE SCALE GENOMIC DNA]</scope>
    <source>
        <strain evidence="5">cv. Victoria</strain>
        <tissue evidence="4">Leaf</tissue>
    </source>
</reference>
<gene>
    <name evidence="4" type="ORF">EJB05_34244</name>
</gene>
<dbReference type="PANTHER" id="PTHR23430">
    <property type="entry name" value="HISTONE H2A"/>
    <property type="match status" value="1"/>
</dbReference>
<keyword evidence="5" id="KW-1185">Reference proteome</keyword>
<dbReference type="SUPFAM" id="SSF47113">
    <property type="entry name" value="Histone-fold"/>
    <property type="match status" value="1"/>
</dbReference>
<name>A0A5J9U3H1_9POAL</name>
<dbReference type="GO" id="GO:0005634">
    <property type="term" value="C:nucleus"/>
    <property type="evidence" value="ECO:0007669"/>
    <property type="project" value="UniProtKB-SubCell"/>
</dbReference>
<feature type="transmembrane region" description="Helical" evidence="3">
    <location>
        <begin position="92"/>
        <end position="117"/>
    </location>
</feature>
<evidence type="ECO:0000256" key="2">
    <source>
        <dbReference type="SAM" id="MobiDB-lite"/>
    </source>
</evidence>